<sequence>VSTVRYQTPSPLIHPTTTISETIVQQQPQTNTSTTTTKTSTRILDAKTLPTLDGDDSFIEETKTTTTIIRPIEIPTVPAVVTSS</sequence>
<comment type="caution">
    <text evidence="2">The sequence shown here is derived from an EMBL/GenBank/DDBJ whole genome shotgun (WGS) entry which is preliminary data.</text>
</comment>
<name>A0A815UE03_9BILA</name>
<reference evidence="2" key="1">
    <citation type="submission" date="2021-02" db="EMBL/GenBank/DDBJ databases">
        <authorList>
            <person name="Nowell W R."/>
        </authorList>
    </citation>
    <scope>NUCLEOTIDE SEQUENCE</scope>
</reference>
<dbReference type="OrthoDB" id="10054824at2759"/>
<dbReference type="AlphaFoldDB" id="A0A815UE03"/>
<organism evidence="2 3">
    <name type="scientific">Rotaria sordida</name>
    <dbReference type="NCBI Taxonomy" id="392033"/>
    <lineage>
        <taxon>Eukaryota</taxon>
        <taxon>Metazoa</taxon>
        <taxon>Spiralia</taxon>
        <taxon>Gnathifera</taxon>
        <taxon>Rotifera</taxon>
        <taxon>Eurotatoria</taxon>
        <taxon>Bdelloidea</taxon>
        <taxon>Philodinida</taxon>
        <taxon>Philodinidae</taxon>
        <taxon>Rotaria</taxon>
    </lineage>
</organism>
<proteinExistence type="predicted"/>
<dbReference type="Proteomes" id="UP000663882">
    <property type="component" value="Unassembled WGS sequence"/>
</dbReference>
<feature type="non-terminal residue" evidence="2">
    <location>
        <position position="1"/>
    </location>
</feature>
<gene>
    <name evidence="2" type="ORF">RFH988_LOCUS39307</name>
</gene>
<evidence type="ECO:0000256" key="1">
    <source>
        <dbReference type="SAM" id="MobiDB-lite"/>
    </source>
</evidence>
<protein>
    <submittedName>
        <fullName evidence="2">Uncharacterized protein</fullName>
    </submittedName>
</protein>
<dbReference type="EMBL" id="CAJNOO010016414">
    <property type="protein sequence ID" value="CAF1521337.1"/>
    <property type="molecule type" value="Genomic_DNA"/>
</dbReference>
<evidence type="ECO:0000313" key="3">
    <source>
        <dbReference type="Proteomes" id="UP000663882"/>
    </source>
</evidence>
<feature type="compositionally biased region" description="Polar residues" evidence="1">
    <location>
        <begin position="1"/>
        <end position="24"/>
    </location>
</feature>
<feature type="region of interest" description="Disordered" evidence="1">
    <location>
        <begin position="1"/>
        <end position="39"/>
    </location>
</feature>
<feature type="compositionally biased region" description="Low complexity" evidence="1">
    <location>
        <begin position="25"/>
        <end position="39"/>
    </location>
</feature>
<evidence type="ECO:0000313" key="2">
    <source>
        <dbReference type="EMBL" id="CAF1521337.1"/>
    </source>
</evidence>
<feature type="non-terminal residue" evidence="2">
    <location>
        <position position="84"/>
    </location>
</feature>
<accession>A0A815UE03</accession>